<dbReference type="AlphaFoldDB" id="A0A6B8KI20"/>
<dbReference type="InterPro" id="IPR054613">
    <property type="entry name" value="Peptidase_S78_dom"/>
</dbReference>
<dbReference type="GO" id="GO:0008233">
    <property type="term" value="F:peptidase activity"/>
    <property type="evidence" value="ECO:0007669"/>
    <property type="project" value="UniProtKB-KW"/>
</dbReference>
<dbReference type="GO" id="GO:0006508">
    <property type="term" value="P:proteolysis"/>
    <property type="evidence" value="ECO:0007669"/>
    <property type="project" value="UniProtKB-KW"/>
</dbReference>
<keyword evidence="2 5" id="KW-0645">Protease</keyword>
<dbReference type="Proteomes" id="UP000309061">
    <property type="component" value="Chromosome"/>
</dbReference>
<evidence type="ECO:0000256" key="2">
    <source>
        <dbReference type="ARBA" id="ARBA00022670"/>
    </source>
</evidence>
<evidence type="ECO:0000256" key="3">
    <source>
        <dbReference type="ARBA" id="ARBA00022801"/>
    </source>
</evidence>
<dbReference type="RefSeq" id="WP_136496875.1">
    <property type="nucleotide sequence ID" value="NZ_CP046052.1"/>
</dbReference>
<dbReference type="Pfam" id="PF04586">
    <property type="entry name" value="Peptidase_S78"/>
    <property type="match status" value="1"/>
</dbReference>
<organism evidence="5 6">
    <name type="scientific">Methylocystis heyeri</name>
    <dbReference type="NCBI Taxonomy" id="391905"/>
    <lineage>
        <taxon>Bacteria</taxon>
        <taxon>Pseudomonadati</taxon>
        <taxon>Pseudomonadota</taxon>
        <taxon>Alphaproteobacteria</taxon>
        <taxon>Hyphomicrobiales</taxon>
        <taxon>Methylocystaceae</taxon>
        <taxon>Methylocystis</taxon>
    </lineage>
</organism>
<dbReference type="SUPFAM" id="SSF50789">
    <property type="entry name" value="Herpes virus serine proteinase, assemblin"/>
    <property type="match status" value="1"/>
</dbReference>
<keyword evidence="6" id="KW-1185">Reference proteome</keyword>
<evidence type="ECO:0000313" key="6">
    <source>
        <dbReference type="Proteomes" id="UP000309061"/>
    </source>
</evidence>
<proteinExistence type="predicted"/>
<evidence type="ECO:0000259" key="4">
    <source>
        <dbReference type="Pfam" id="PF04586"/>
    </source>
</evidence>
<dbReference type="EMBL" id="CP046052">
    <property type="protein sequence ID" value="QGM46651.1"/>
    <property type="molecule type" value="Genomic_DNA"/>
</dbReference>
<dbReference type="OrthoDB" id="9804926at2"/>
<keyword evidence="1" id="KW-1188">Viral release from host cell</keyword>
<feature type="domain" description="Prohead serine protease" evidence="4">
    <location>
        <begin position="14"/>
        <end position="143"/>
    </location>
</feature>
<name>A0A6B8KI20_9HYPH</name>
<protein>
    <submittedName>
        <fullName evidence="5">HK97 family phage prohead protease</fullName>
    </submittedName>
</protein>
<sequence length="168" mass="18316">MQLTAKEVRFSPISEDGIIEGRAVSFDVVDKYNTTFDRRAFDVANKRIPLLWNHDPAQVVGSVRSISADREGLKIVGKLNLDVARAREVRAMLLAGDVSGLSIGFRTLKDERRNGVRHITKADLHEVSFTAFPAVPGSGVTNVRNASNREAFNRAIAGAIASLEGLSK</sequence>
<accession>A0A6B8KI20</accession>
<gene>
    <name evidence="5" type="ORF">H2LOC_013645</name>
</gene>
<evidence type="ECO:0000256" key="1">
    <source>
        <dbReference type="ARBA" id="ARBA00022612"/>
    </source>
</evidence>
<dbReference type="KEGG" id="mhey:H2LOC_013645"/>
<dbReference type="InterPro" id="IPR006433">
    <property type="entry name" value="Prohead_protease"/>
</dbReference>
<keyword evidence="3" id="KW-0378">Hydrolase</keyword>
<evidence type="ECO:0000313" key="5">
    <source>
        <dbReference type="EMBL" id="QGM46651.1"/>
    </source>
</evidence>
<reference evidence="5 6" key="1">
    <citation type="submission" date="2019-11" db="EMBL/GenBank/DDBJ databases">
        <title>The genome sequence of Methylocystis heyeri.</title>
        <authorList>
            <person name="Oshkin I.Y."/>
            <person name="Miroshnikov K."/>
            <person name="Dedysh S.N."/>
        </authorList>
    </citation>
    <scope>NUCLEOTIDE SEQUENCE [LARGE SCALE GENOMIC DNA]</scope>
    <source>
        <strain evidence="5 6">H2</strain>
    </source>
</reference>
<dbReference type="NCBIfam" id="TIGR01543">
    <property type="entry name" value="proheadase_HK97"/>
    <property type="match status" value="1"/>
</dbReference>